<organism evidence="6 7">
    <name type="scientific">Brevundimonas phage vB_BpoS-Kikimora</name>
    <dbReference type="NCBI Taxonomy" id="2948601"/>
    <lineage>
        <taxon>Viruses</taxon>
        <taxon>Duplodnaviria</taxon>
        <taxon>Heunggongvirae</taxon>
        <taxon>Uroviricota</taxon>
        <taxon>Caudoviricetes</taxon>
        <taxon>Jeanschmidtviridae</taxon>
        <taxon>Kikimoravirus</taxon>
        <taxon>Kikimoravirus kikimora</taxon>
    </lineage>
</organism>
<dbReference type="InterPro" id="IPR023347">
    <property type="entry name" value="Lysozyme_dom_sf"/>
</dbReference>
<evidence type="ECO:0000256" key="3">
    <source>
        <dbReference type="ARBA" id="ARBA00022638"/>
    </source>
</evidence>
<feature type="compositionally biased region" description="Basic and acidic residues" evidence="4">
    <location>
        <begin position="1183"/>
        <end position="1192"/>
    </location>
</feature>
<keyword evidence="1" id="KW-1245">Viral tail assembly</keyword>
<dbReference type="InterPro" id="IPR023346">
    <property type="entry name" value="Lysozyme-like_dom_sf"/>
</dbReference>
<dbReference type="NCBIfam" id="TIGR02675">
    <property type="entry name" value="tape_meas_nterm"/>
    <property type="match status" value="1"/>
</dbReference>
<feature type="domain" description="Tape measure protein N-terminal" evidence="5">
    <location>
        <begin position="370"/>
        <end position="535"/>
    </location>
</feature>
<reference evidence="6 7" key="1">
    <citation type="submission" date="2022-05" db="EMBL/GenBank/DDBJ databases">
        <authorList>
            <person name="Friedrich I."/>
            <person name="Poehlein A."/>
            <person name="Schneider D."/>
            <person name="Hertel R."/>
            <person name="Daniel R."/>
        </authorList>
    </citation>
    <scope>NUCLEOTIDE SEQUENCE [LARGE SCALE GENOMIC DNA]</scope>
</reference>
<dbReference type="SUPFAM" id="SSF53955">
    <property type="entry name" value="Lysozyme-like"/>
    <property type="match status" value="1"/>
</dbReference>
<feature type="region of interest" description="Disordered" evidence="4">
    <location>
        <begin position="2313"/>
        <end position="2340"/>
    </location>
</feature>
<gene>
    <name evidence="6" type="ORF">KIKIMORA_03470</name>
</gene>
<evidence type="ECO:0000256" key="2">
    <source>
        <dbReference type="ARBA" id="ARBA00022529"/>
    </source>
</evidence>
<dbReference type="GO" id="GO:0031640">
    <property type="term" value="P:killing of cells of another organism"/>
    <property type="evidence" value="ECO:0007669"/>
    <property type="project" value="UniProtKB-KW"/>
</dbReference>
<feature type="region of interest" description="Disordered" evidence="4">
    <location>
        <begin position="1160"/>
        <end position="1195"/>
    </location>
</feature>
<dbReference type="GO" id="GO:0098003">
    <property type="term" value="P:viral tail assembly"/>
    <property type="evidence" value="ECO:0007669"/>
    <property type="project" value="UniProtKB-KW"/>
</dbReference>
<feature type="region of interest" description="Disordered" evidence="4">
    <location>
        <begin position="747"/>
        <end position="767"/>
    </location>
</feature>
<dbReference type="Proteomes" id="UP001056576">
    <property type="component" value="Segment"/>
</dbReference>
<dbReference type="GO" id="GO:0003796">
    <property type="term" value="F:lysozyme activity"/>
    <property type="evidence" value="ECO:0007669"/>
    <property type="project" value="InterPro"/>
</dbReference>
<dbReference type="EMBL" id="ON529857">
    <property type="protein sequence ID" value="USN15489.1"/>
    <property type="molecule type" value="Genomic_DNA"/>
</dbReference>
<keyword evidence="2" id="KW-0929">Antimicrobial</keyword>
<evidence type="ECO:0000256" key="4">
    <source>
        <dbReference type="SAM" id="MobiDB-lite"/>
    </source>
</evidence>
<dbReference type="Gene3D" id="1.10.530.40">
    <property type="match status" value="1"/>
</dbReference>
<proteinExistence type="predicted"/>
<accession>A0A9E7SLF3</accession>
<evidence type="ECO:0000313" key="6">
    <source>
        <dbReference type="EMBL" id="USN15489.1"/>
    </source>
</evidence>
<keyword evidence="7" id="KW-1185">Reference proteome</keyword>
<evidence type="ECO:0000259" key="5">
    <source>
        <dbReference type="Pfam" id="PF20155"/>
    </source>
</evidence>
<keyword evidence="1" id="KW-1188">Viral release from host cell</keyword>
<dbReference type="Pfam" id="PF20155">
    <property type="entry name" value="TMP_3"/>
    <property type="match status" value="1"/>
</dbReference>
<protein>
    <submittedName>
        <fullName evidence="6">Tail tape measure protein</fullName>
    </submittedName>
</protein>
<evidence type="ECO:0000313" key="7">
    <source>
        <dbReference type="Proteomes" id="UP001056576"/>
    </source>
</evidence>
<keyword evidence="3" id="KW-0081">Bacteriolytic enzyme</keyword>
<evidence type="ECO:0000256" key="1">
    <source>
        <dbReference type="ARBA" id="ARBA00022465"/>
    </source>
</evidence>
<dbReference type="GO" id="GO:0042742">
    <property type="term" value="P:defense response to bacterium"/>
    <property type="evidence" value="ECO:0007669"/>
    <property type="project" value="UniProtKB-KW"/>
</dbReference>
<dbReference type="InterPro" id="IPR013491">
    <property type="entry name" value="Tape_meas_N"/>
</dbReference>
<sequence>MDTQPLKLKIDSGQAQADLAALARALDSAGAAAGRMSAGLTSGMAGADRAIKGSMSTMERFAQTAGLINKVKVNGDSVKGVNDFVRAMNAASRAKEIENAKLNSWRKFIEMGALTSRLRMDPASSAALLQFVSAMDRASKARDISVSKMGSWVKFIELATRASHLRGGGAQAMVGMNMFAQAMDNASRARAIPQAKLKSWVDFITVAARVQNLKFNPQVAQALRAFGDSLTGLKAPGKASIERLDKLFQVLANAKRIPSAVQIARDLDMVAAAAGRASHALDRLPMRLRASMGGTGGGMGRMMRETASGADSAGKAFNSFGNQAESVGKRTYTLGERLRGLNHRFDLAYQAGTAFSLLFSSFTIGGMIKSVYDASVEMLKLDKAMLFSTKSFEGSKRASAEFIATVFDMGLALNQVAEPFGRFTISAGAAGMSAADSSAIFKSVTQTLQVVGASAEQTGYAMYGLTQMIQKGKVSSEEFNRQIGEQIPGNAEAGRRALEKMTGQAVTMQQFFKKMASGTLESSQFTKLWAAELDAMFGDLMVMVRDRPDVAINRVSTALTMFRVAVGKNQFVQEIGIQFSRLADLIGYTENGVFKLTPKFQDMANKLGRNLADAMRTAGDMLVWLVENFDKVVFAAKTVATLFIARTFLSWGQAAFNTASSIQSLTKALFGLKIAQDAVASSDLRGAVAKTAQSASSSQAARAAATAGSVAVTGADMRSIQVWRNSNGFAPGYDQRPQAPVAMPPSIASFGRRQEPPRPFNPQRTSGATAAVLAQRGDLTRQPFMARLGGSIASAGSTAMAVAPSAASAALKGLAVVGKTLATSLGVLGIAAVGVGTALTILSDKMTKVQGVDMRFEDITSGALDMIGRRLSKWFADFISDGADAQEALNRTGDVIKATVDALIWFGEVIGDTVGVVIHFGDALIKALSGDLTGAGRSIGRIGQDWSDNNIFDANVVAQRKQESFLSALEASNERREREYANAAAEARTRGAAAALAQQQAAADQLKAAQMQKEAASEMTKQLKAPSVNEVLERGRRLASGAYAAANPSQTAEQRAAANAQTAVNLPSASAAARPATTDVGSGLIYRQTYGGKEYTANTQEELTRVLTAAIRASDTANPEQQRRADQAGMLRTLGGLAGLFVPGFGRQINGAANSYADRLAPGGVERSPETRARELASSAAKQELDRRDSERGSGLTQAMQLLREREGLILRAQWDVNHQRVGYGSDTKTDARTGQVTRVQAGTTVTVEDAEADLRRRTMAFQAQAAGEIGQQNWDGLTAAAQAALTSVIYNYGTLDRRNGRGAGIADDIRGGANSPEAIARLVEGLAGHNNGVNRNRRMQEAAIIRGGVMIGGKDVPTTAAGAIEQAAEEEKKGDLTSRASDWKSMMSLITAADPASQALFQVGQVAAQAEEIFGNEEERVKKWGADAVFVTEAMMDMLEKKFKTLAREAADAMNPIAKGNRELRDQNQILGMVIQGKSKEAEWQEKLNGLREQYGEEYLAMMQDTAKWEEHVNDLRKTNQFLRVESLETSRKEWEIQRERGLLLQDELRLMQTINEARLRGAAPTASRRDTYLNDLINQTQEGGTLEQKRAALSPERLGTLELTADVQFRADKIESLQGMIAEASDSIRRAGMSATKQAFDQTYMDILRSMTGMANASLAEITEALNKAGDTTTDRLATQYAKLREELENPPGFQRWVNALEPLEQRMQSIKGQFLDGLSEGITGELMGDDVDWSSIWKQIRREMTKASVDNAIGDLMGFMGIKRGNSGLSPESQALVTAMEGQRDDLRAMLKADGDRLVELLAGREDAIAAETASRNEQLQLVKDQVGALRIAADSLKKIADGLSGGVVRQAFETSEMNLREQAMALESGGGYTSSGAPIANPSLLTRRAAEPASPMDYVQNLVGGIFRSLGLAEPNVSGIRADAGDESMMARASTDATARINQMLAERPNVDATALVAAMLDERRGEAEAMGSAVSRFEAAVERLVTGGEGSTLPALPFSAFASGGFVSGPGGPRTDSINARLSNGEFVVNAAATAQNRGLLETINGGRGYAAGGLVNGLPGFAGGGFFSGLGDMFKSFGSGSIKNKLFGEGGAGMSFGDMGKASLSGIFGKGKNGKYDGPMSWFGQLFGKGNSLEDRMGAGMQGMALIGNLIDMFKKPETPEKLPDPVKGVIGEHRAVTVDATQVAARSNPWADVINIGMNMLTGGTWNKVATWREMAAGAYNMIDNAFADGGYVSSGGAGAVNWASLPHYAEGTPNTSGGMPAVVHPNEAIIPLSGGRKVPVDMSGMETGGGMTQVTSNITVIAPNPDAFRKSQGSIQRQQNRDMKRASTRNLN</sequence>
<name>A0A9E7SLF3_9CAUD</name>